<feature type="signal peptide" evidence="2">
    <location>
        <begin position="1"/>
        <end position="31"/>
    </location>
</feature>
<dbReference type="InterPro" id="IPR002022">
    <property type="entry name" value="Pec_lyase"/>
</dbReference>
<feature type="domain" description="Pectate lyase" evidence="3">
    <location>
        <begin position="19"/>
        <end position="78"/>
    </location>
</feature>
<reference evidence="4 5" key="1">
    <citation type="submission" date="2017-04" db="EMBL/GenBank/DDBJ databases">
        <authorList>
            <person name="Afonso C.L."/>
            <person name="Miller P.J."/>
            <person name="Scott M.A."/>
            <person name="Spackman E."/>
            <person name="Goraichik I."/>
            <person name="Dimitrov K.M."/>
            <person name="Suarez D.L."/>
            <person name="Swayne D.E."/>
        </authorList>
    </citation>
    <scope>NUCLEOTIDE SEQUENCE [LARGE SCALE GENOMIC DNA]</scope>
    <source>
        <strain evidence="4 5">DSM 43828</strain>
    </source>
</reference>
<feature type="region of interest" description="Disordered" evidence="1">
    <location>
        <begin position="75"/>
        <end position="99"/>
    </location>
</feature>
<name>A0A1W2G0X4_KIBAR</name>
<proteinExistence type="predicted"/>
<dbReference type="Gene3D" id="2.160.20.10">
    <property type="entry name" value="Single-stranded right-handed beta-helix, Pectin lyase-like"/>
    <property type="match status" value="1"/>
</dbReference>
<keyword evidence="4" id="KW-0456">Lyase</keyword>
<dbReference type="Proteomes" id="UP000192674">
    <property type="component" value="Unassembled WGS sequence"/>
</dbReference>
<dbReference type="GO" id="GO:0016829">
    <property type="term" value="F:lyase activity"/>
    <property type="evidence" value="ECO:0007669"/>
    <property type="project" value="UniProtKB-KW"/>
</dbReference>
<evidence type="ECO:0000313" key="4">
    <source>
        <dbReference type="EMBL" id="SMD27548.1"/>
    </source>
</evidence>
<dbReference type="InterPro" id="IPR012334">
    <property type="entry name" value="Pectin_lyas_fold"/>
</dbReference>
<evidence type="ECO:0000313" key="5">
    <source>
        <dbReference type="Proteomes" id="UP000192674"/>
    </source>
</evidence>
<dbReference type="Pfam" id="PF00544">
    <property type="entry name" value="Pectate_lyase_4"/>
    <property type="match status" value="1"/>
</dbReference>
<dbReference type="AlphaFoldDB" id="A0A1W2G0X4"/>
<evidence type="ECO:0000259" key="3">
    <source>
        <dbReference type="Pfam" id="PF00544"/>
    </source>
</evidence>
<dbReference type="EMBL" id="FWXV01000028">
    <property type="protein sequence ID" value="SMD27548.1"/>
    <property type="molecule type" value="Genomic_DNA"/>
</dbReference>
<sequence length="99" mass="9791">MAQCRKRRTAILGAVAMMAGTLAVTQLTANAADASTTVADIGWATQAGGTTGGSAAAPAQIYTVSTKSQLMAAVVGTDPATGKPTRRPRKSSSGPAPST</sequence>
<accession>A0A1W2G0X4</accession>
<evidence type="ECO:0000256" key="2">
    <source>
        <dbReference type="SAM" id="SignalP"/>
    </source>
</evidence>
<organism evidence="4 5">
    <name type="scientific">Kibdelosporangium aridum</name>
    <dbReference type="NCBI Taxonomy" id="2030"/>
    <lineage>
        <taxon>Bacteria</taxon>
        <taxon>Bacillati</taxon>
        <taxon>Actinomycetota</taxon>
        <taxon>Actinomycetes</taxon>
        <taxon>Pseudonocardiales</taxon>
        <taxon>Pseudonocardiaceae</taxon>
        <taxon>Kibdelosporangium</taxon>
    </lineage>
</organism>
<evidence type="ECO:0000256" key="1">
    <source>
        <dbReference type="SAM" id="MobiDB-lite"/>
    </source>
</evidence>
<keyword evidence="5" id="KW-1185">Reference proteome</keyword>
<protein>
    <submittedName>
        <fullName evidence="4">Pectate lyase</fullName>
    </submittedName>
</protein>
<feature type="chain" id="PRO_5012777453" evidence="2">
    <location>
        <begin position="32"/>
        <end position="99"/>
    </location>
</feature>
<keyword evidence="2" id="KW-0732">Signal</keyword>
<gene>
    <name evidence="4" type="ORF">SAMN05661093_11156</name>
</gene>